<reference evidence="10" key="2">
    <citation type="submission" date="2016-04" db="EMBL/GenBank/DDBJ databases">
        <title>First Complete Genome Sequence of a Subdivision 6 Acidobacterium.</title>
        <authorList>
            <person name="Huang S."/>
            <person name="Vieira S."/>
            <person name="Bunk B."/>
            <person name="Riedel T."/>
            <person name="Sproeer C."/>
            <person name="Overmann J."/>
        </authorList>
    </citation>
    <scope>NUCLEOTIDE SEQUENCE [LARGE SCALE GENOMIC DNA]</scope>
    <source>
        <strain evidence="10">DSM 100886 HEG_-6_39</strain>
    </source>
</reference>
<keyword evidence="5" id="KW-0804">Transcription</keyword>
<dbReference type="OrthoDB" id="265297at2"/>
<dbReference type="InterPro" id="IPR013325">
    <property type="entry name" value="RNA_pol_sigma_r2"/>
</dbReference>
<dbReference type="NCBIfam" id="TIGR02937">
    <property type="entry name" value="sigma70-ECF"/>
    <property type="match status" value="1"/>
</dbReference>
<dbReference type="GO" id="GO:0016987">
    <property type="term" value="F:sigma factor activity"/>
    <property type="evidence" value="ECO:0007669"/>
    <property type="project" value="UniProtKB-KW"/>
</dbReference>
<evidence type="ECO:0000256" key="1">
    <source>
        <dbReference type="ARBA" id="ARBA00010641"/>
    </source>
</evidence>
<dbReference type="InterPro" id="IPR039425">
    <property type="entry name" value="RNA_pol_sigma-70-like"/>
</dbReference>
<evidence type="ECO:0000256" key="3">
    <source>
        <dbReference type="ARBA" id="ARBA00023082"/>
    </source>
</evidence>
<dbReference type="Proteomes" id="UP000076079">
    <property type="component" value="Chromosome"/>
</dbReference>
<gene>
    <name evidence="9" type="primary">sigD_2</name>
    <name evidence="9" type="ORF">LuPra_03602</name>
</gene>
<feature type="region of interest" description="Disordered" evidence="6">
    <location>
        <begin position="112"/>
        <end position="138"/>
    </location>
</feature>
<keyword evidence="4" id="KW-0238">DNA-binding</keyword>
<dbReference type="GO" id="GO:0003677">
    <property type="term" value="F:DNA binding"/>
    <property type="evidence" value="ECO:0007669"/>
    <property type="project" value="UniProtKB-KW"/>
</dbReference>
<dbReference type="InterPro" id="IPR007627">
    <property type="entry name" value="RNA_pol_sigma70_r2"/>
</dbReference>
<dbReference type="InterPro" id="IPR036388">
    <property type="entry name" value="WH-like_DNA-bd_sf"/>
</dbReference>
<evidence type="ECO:0000259" key="8">
    <source>
        <dbReference type="Pfam" id="PF08281"/>
    </source>
</evidence>
<dbReference type="RefSeq" id="WP_110172016.1">
    <property type="nucleotide sequence ID" value="NZ_CP015136.1"/>
</dbReference>
<dbReference type="InterPro" id="IPR013249">
    <property type="entry name" value="RNA_pol_sigma70_r4_t2"/>
</dbReference>
<evidence type="ECO:0000313" key="10">
    <source>
        <dbReference type="Proteomes" id="UP000076079"/>
    </source>
</evidence>
<accession>A0A143PP40</accession>
<evidence type="ECO:0000256" key="5">
    <source>
        <dbReference type="ARBA" id="ARBA00023163"/>
    </source>
</evidence>
<keyword evidence="3" id="KW-0731">Sigma factor</keyword>
<dbReference type="InterPro" id="IPR013324">
    <property type="entry name" value="RNA_pol_sigma_r3/r4-like"/>
</dbReference>
<evidence type="ECO:0000256" key="2">
    <source>
        <dbReference type="ARBA" id="ARBA00023015"/>
    </source>
</evidence>
<proteinExistence type="inferred from homology"/>
<dbReference type="InterPro" id="IPR014284">
    <property type="entry name" value="RNA_pol_sigma-70_dom"/>
</dbReference>
<reference evidence="9 10" key="1">
    <citation type="journal article" date="2016" name="Genome Announc.">
        <title>First Complete Genome Sequence of a Subdivision 6 Acidobacterium Strain.</title>
        <authorList>
            <person name="Huang S."/>
            <person name="Vieira S."/>
            <person name="Bunk B."/>
            <person name="Riedel T."/>
            <person name="Sproer C."/>
            <person name="Overmann J."/>
        </authorList>
    </citation>
    <scope>NUCLEOTIDE SEQUENCE [LARGE SCALE GENOMIC DNA]</scope>
    <source>
        <strain evidence="10">DSM 100886 HEG_-6_39</strain>
    </source>
</reference>
<feature type="domain" description="RNA polymerase sigma-70 region 2" evidence="7">
    <location>
        <begin position="41"/>
        <end position="115"/>
    </location>
</feature>
<evidence type="ECO:0000256" key="6">
    <source>
        <dbReference type="SAM" id="MobiDB-lite"/>
    </source>
</evidence>
<evidence type="ECO:0000313" key="9">
    <source>
        <dbReference type="EMBL" id="AMY10372.1"/>
    </source>
</evidence>
<dbReference type="SUPFAM" id="SSF88659">
    <property type="entry name" value="Sigma3 and sigma4 domains of RNA polymerase sigma factors"/>
    <property type="match status" value="1"/>
</dbReference>
<comment type="similarity">
    <text evidence="1">Belongs to the sigma-70 factor family. ECF subfamily.</text>
</comment>
<organism evidence="9 10">
    <name type="scientific">Luteitalea pratensis</name>
    <dbReference type="NCBI Taxonomy" id="1855912"/>
    <lineage>
        <taxon>Bacteria</taxon>
        <taxon>Pseudomonadati</taxon>
        <taxon>Acidobacteriota</taxon>
        <taxon>Vicinamibacteria</taxon>
        <taxon>Vicinamibacterales</taxon>
        <taxon>Vicinamibacteraceae</taxon>
        <taxon>Luteitalea</taxon>
    </lineage>
</organism>
<dbReference type="PANTHER" id="PTHR43133:SF8">
    <property type="entry name" value="RNA POLYMERASE SIGMA FACTOR HI_1459-RELATED"/>
    <property type="match status" value="1"/>
</dbReference>
<dbReference type="AlphaFoldDB" id="A0A143PP40"/>
<dbReference type="STRING" id="1855912.LuPra_03602"/>
<dbReference type="GO" id="GO:0006352">
    <property type="term" value="P:DNA-templated transcription initiation"/>
    <property type="evidence" value="ECO:0007669"/>
    <property type="project" value="InterPro"/>
</dbReference>
<protein>
    <submittedName>
        <fullName evidence="9">RNA polymerase sigma-D factor</fullName>
    </submittedName>
</protein>
<evidence type="ECO:0000259" key="7">
    <source>
        <dbReference type="Pfam" id="PF04542"/>
    </source>
</evidence>
<dbReference type="Pfam" id="PF04542">
    <property type="entry name" value="Sigma70_r2"/>
    <property type="match status" value="1"/>
</dbReference>
<feature type="domain" description="RNA polymerase sigma factor 70 region 4 type 2" evidence="8">
    <location>
        <begin position="146"/>
        <end position="197"/>
    </location>
</feature>
<sequence length="211" mass="23387">MTDAPGTPPADDAFDNDPALDATVELLTRAQQGDAEAVNLLFSRYLPPLRRWARGRLPQYARDLLETEDLVQETLVHAFRRLKGFEMRHDGALHAYLRQAVINRIRDEVRRAQRRPPPEELEADQHTDNTASPLESAIGTQAVERYEGALSRLRDEDRQAIVARVELGLSYAEVAQALGKSSPDAARMAVARALVKLAQEMGKSSIPADPG</sequence>
<dbReference type="Gene3D" id="1.10.10.10">
    <property type="entry name" value="Winged helix-like DNA-binding domain superfamily/Winged helix DNA-binding domain"/>
    <property type="match status" value="1"/>
</dbReference>
<dbReference type="Pfam" id="PF08281">
    <property type="entry name" value="Sigma70_r4_2"/>
    <property type="match status" value="1"/>
</dbReference>
<dbReference type="EMBL" id="CP015136">
    <property type="protein sequence ID" value="AMY10372.1"/>
    <property type="molecule type" value="Genomic_DNA"/>
</dbReference>
<keyword evidence="10" id="KW-1185">Reference proteome</keyword>
<dbReference type="SUPFAM" id="SSF88946">
    <property type="entry name" value="Sigma2 domain of RNA polymerase sigma factors"/>
    <property type="match status" value="1"/>
</dbReference>
<keyword evidence="2" id="KW-0805">Transcription regulation</keyword>
<dbReference type="Gene3D" id="1.10.1740.10">
    <property type="match status" value="1"/>
</dbReference>
<dbReference type="KEGG" id="abac:LuPra_03602"/>
<dbReference type="PANTHER" id="PTHR43133">
    <property type="entry name" value="RNA POLYMERASE ECF-TYPE SIGMA FACTO"/>
    <property type="match status" value="1"/>
</dbReference>
<evidence type="ECO:0000256" key="4">
    <source>
        <dbReference type="ARBA" id="ARBA00023125"/>
    </source>
</evidence>
<name>A0A143PP40_LUTPR</name>